<organism evidence="2 3">
    <name type="scientific">Bacillus mycoides</name>
    <dbReference type="NCBI Taxonomy" id="1405"/>
    <lineage>
        <taxon>Bacteria</taxon>
        <taxon>Bacillati</taxon>
        <taxon>Bacillota</taxon>
        <taxon>Bacilli</taxon>
        <taxon>Bacillales</taxon>
        <taxon>Bacillaceae</taxon>
        <taxon>Bacillus</taxon>
        <taxon>Bacillus cereus group</taxon>
    </lineage>
</organism>
<dbReference type="Proteomes" id="UP000194131">
    <property type="component" value="Unassembled WGS sequence"/>
</dbReference>
<dbReference type="EMBL" id="MRWU01000001">
    <property type="protein sequence ID" value="OSX96727.1"/>
    <property type="molecule type" value="Genomic_DNA"/>
</dbReference>
<keyword evidence="1" id="KW-0812">Transmembrane</keyword>
<evidence type="ECO:0000256" key="1">
    <source>
        <dbReference type="SAM" id="Phobius"/>
    </source>
</evidence>
<evidence type="ECO:0000313" key="3">
    <source>
        <dbReference type="Proteomes" id="UP000194131"/>
    </source>
</evidence>
<name>A0AAP7WE20_BACMY</name>
<sequence>MSFIFTIVPPFCFKLIHTYIIIFFLIFNLIIPITIPLSFLSYRKQLNYCILI</sequence>
<feature type="transmembrane region" description="Helical" evidence="1">
    <location>
        <begin position="20"/>
        <end position="42"/>
    </location>
</feature>
<accession>A0AAP7WE20</accession>
<gene>
    <name evidence="2" type="ORF">S3E15_00358</name>
</gene>
<dbReference type="AlphaFoldDB" id="A0AAP7WE20"/>
<keyword evidence="1" id="KW-0472">Membrane</keyword>
<reference evidence="2 3" key="1">
    <citation type="submission" date="2016-12" db="EMBL/GenBank/DDBJ databases">
        <title>Genome Sequences of Twelve Sporeforming Bacillus Species Isolated from Foods.</title>
        <authorList>
            <person name="De Jong A."/>
            <person name="Holsappel S."/>
            <person name="Kuipers O.P."/>
        </authorList>
    </citation>
    <scope>NUCLEOTIDE SEQUENCE [LARGE SCALE GENOMIC DNA]</scope>
    <source>
        <strain evidence="2 3">S3E15</strain>
    </source>
</reference>
<comment type="caution">
    <text evidence="2">The sequence shown here is derived from an EMBL/GenBank/DDBJ whole genome shotgun (WGS) entry which is preliminary data.</text>
</comment>
<keyword evidence="1" id="KW-1133">Transmembrane helix</keyword>
<evidence type="ECO:0000313" key="2">
    <source>
        <dbReference type="EMBL" id="OSX96727.1"/>
    </source>
</evidence>
<proteinExistence type="predicted"/>
<protein>
    <submittedName>
        <fullName evidence="2">Uncharacterized protein</fullName>
    </submittedName>
</protein>